<evidence type="ECO:0000256" key="7">
    <source>
        <dbReference type="ARBA" id="ARBA00037472"/>
    </source>
</evidence>
<comment type="function">
    <text evidence="7">Catalyzes the ATP-dependent translocation of sphingoid long-chain bases (LCBs) from the cytoplasmic site toward the extracytoplasmic side of the membrane (flip-flop). Involved in the establishment of the functional lipid asymmetry of the plasma membrane. Regulates intracellular levels of LCBs, sphingolipid precursors that are growth inhibitory at increased levels.</text>
</comment>
<dbReference type="GO" id="GO:0005886">
    <property type="term" value="C:plasma membrane"/>
    <property type="evidence" value="ECO:0007669"/>
    <property type="project" value="UniProtKB-SubCell"/>
</dbReference>
<evidence type="ECO:0000256" key="9">
    <source>
        <dbReference type="SAM" id="Phobius"/>
    </source>
</evidence>
<evidence type="ECO:0000313" key="10">
    <source>
        <dbReference type="EMBL" id="ODQ74036.1"/>
    </source>
</evidence>
<feature type="transmembrane region" description="Helical" evidence="9">
    <location>
        <begin position="79"/>
        <end position="108"/>
    </location>
</feature>
<feature type="transmembrane region" description="Helical" evidence="9">
    <location>
        <begin position="159"/>
        <end position="178"/>
    </location>
</feature>
<evidence type="ECO:0000313" key="11">
    <source>
        <dbReference type="Proteomes" id="UP000094385"/>
    </source>
</evidence>
<dbReference type="PANTHER" id="PTHR31465:SF9">
    <property type="entry name" value="SPHINGOID LONG-CHAIN BASE TRANSPORTER RSB1"/>
    <property type="match status" value="1"/>
</dbReference>
<evidence type="ECO:0000256" key="4">
    <source>
        <dbReference type="ARBA" id="ARBA00022989"/>
    </source>
</evidence>
<keyword evidence="6 9" id="KW-0472">Membrane</keyword>
<gene>
    <name evidence="10" type="ORF">LIPSTDRAFT_50970</name>
</gene>
<keyword evidence="11" id="KW-1185">Reference proteome</keyword>
<dbReference type="AlphaFoldDB" id="A0A1E3Q8P4"/>
<evidence type="ECO:0000256" key="1">
    <source>
        <dbReference type="ARBA" id="ARBA00004651"/>
    </source>
</evidence>
<protein>
    <recommendedName>
        <fullName evidence="8">Sphingoid long-chain base transporter RSB1</fullName>
    </recommendedName>
</protein>
<dbReference type="OrthoDB" id="3358017at2759"/>
<evidence type="ECO:0000256" key="6">
    <source>
        <dbReference type="ARBA" id="ARBA00023136"/>
    </source>
</evidence>
<evidence type="ECO:0000256" key="8">
    <source>
        <dbReference type="ARBA" id="ARBA00041117"/>
    </source>
</evidence>
<keyword evidence="3 9" id="KW-0812">Transmembrane</keyword>
<reference evidence="10 11" key="1">
    <citation type="journal article" date="2016" name="Proc. Natl. Acad. Sci. U.S.A.">
        <title>Comparative genomics of biotechnologically important yeasts.</title>
        <authorList>
            <person name="Riley R."/>
            <person name="Haridas S."/>
            <person name="Wolfe K.H."/>
            <person name="Lopes M.R."/>
            <person name="Hittinger C.T."/>
            <person name="Goeker M."/>
            <person name="Salamov A.A."/>
            <person name="Wisecaver J.H."/>
            <person name="Long T.M."/>
            <person name="Calvey C.H."/>
            <person name="Aerts A.L."/>
            <person name="Barry K.W."/>
            <person name="Choi C."/>
            <person name="Clum A."/>
            <person name="Coughlan A.Y."/>
            <person name="Deshpande S."/>
            <person name="Douglass A.P."/>
            <person name="Hanson S.J."/>
            <person name="Klenk H.-P."/>
            <person name="LaButti K.M."/>
            <person name="Lapidus A."/>
            <person name="Lindquist E.A."/>
            <person name="Lipzen A.M."/>
            <person name="Meier-Kolthoff J.P."/>
            <person name="Ohm R.A."/>
            <person name="Otillar R.P."/>
            <person name="Pangilinan J.L."/>
            <person name="Peng Y."/>
            <person name="Rokas A."/>
            <person name="Rosa C.A."/>
            <person name="Scheuner C."/>
            <person name="Sibirny A.A."/>
            <person name="Slot J.C."/>
            <person name="Stielow J.B."/>
            <person name="Sun H."/>
            <person name="Kurtzman C.P."/>
            <person name="Blackwell M."/>
            <person name="Grigoriev I.V."/>
            <person name="Jeffries T.W."/>
        </authorList>
    </citation>
    <scope>NUCLEOTIDE SEQUENCE [LARGE SCALE GENOMIC DNA]</scope>
    <source>
        <strain evidence="10 11">NRRL Y-11557</strain>
    </source>
</reference>
<comment type="subcellular location">
    <subcellularLocation>
        <location evidence="1">Cell membrane</location>
        <topology evidence="1">Multi-pass membrane protein</topology>
    </subcellularLocation>
</comment>
<dbReference type="PANTHER" id="PTHR31465">
    <property type="entry name" value="PROTEIN RTA1-RELATED"/>
    <property type="match status" value="1"/>
</dbReference>
<comment type="similarity">
    <text evidence="2">Belongs to the lipid-translocating exporter (LTE) (TC 9.A.26.1) family.</text>
</comment>
<name>A0A1E3Q8P4_LIPST</name>
<keyword evidence="5" id="KW-0445">Lipid transport</keyword>
<evidence type="ECO:0000256" key="3">
    <source>
        <dbReference type="ARBA" id="ARBA00022692"/>
    </source>
</evidence>
<keyword evidence="4 9" id="KW-1133">Transmembrane helix</keyword>
<organism evidence="10 11">
    <name type="scientific">Lipomyces starkeyi NRRL Y-11557</name>
    <dbReference type="NCBI Taxonomy" id="675824"/>
    <lineage>
        <taxon>Eukaryota</taxon>
        <taxon>Fungi</taxon>
        <taxon>Dikarya</taxon>
        <taxon>Ascomycota</taxon>
        <taxon>Saccharomycotina</taxon>
        <taxon>Lipomycetes</taxon>
        <taxon>Lipomycetales</taxon>
        <taxon>Lipomycetaceae</taxon>
        <taxon>Lipomyces</taxon>
    </lineage>
</organism>
<keyword evidence="5" id="KW-0813">Transport</keyword>
<evidence type="ECO:0000256" key="2">
    <source>
        <dbReference type="ARBA" id="ARBA00009969"/>
    </source>
</evidence>
<dbReference type="InterPro" id="IPR007568">
    <property type="entry name" value="RTA1"/>
</dbReference>
<feature type="transmembrane region" description="Helical" evidence="9">
    <location>
        <begin position="120"/>
        <end position="139"/>
    </location>
</feature>
<sequence length="230" mass="25569">CTLQTCTLAQAHFTYLPNLCGNSFYAAWFGLLVILQILLLVRYRIWGYSVAMFGGLVLEILGYVGRIQMHFNPFTRNPFAMYLVCLTIAPASLGAAVYICLSRIVVVYGEKLSRFKPRTYTLVFVVCDVTSLLLQGTTYREGSGSSSGMTGKNLMLAGLIFQVVATLLFMTACAEFAWRVHQASLQLRVGVQIDRAAREIPWVVVTEMNADIGGAVETCYQKFYNCSSFI</sequence>
<dbReference type="GO" id="GO:0006869">
    <property type="term" value="P:lipid transport"/>
    <property type="evidence" value="ECO:0007669"/>
    <property type="project" value="UniProtKB-KW"/>
</dbReference>
<feature type="transmembrane region" description="Helical" evidence="9">
    <location>
        <begin position="23"/>
        <end position="41"/>
    </location>
</feature>
<feature type="transmembrane region" description="Helical" evidence="9">
    <location>
        <begin position="48"/>
        <end position="67"/>
    </location>
</feature>
<dbReference type="Pfam" id="PF04479">
    <property type="entry name" value="RTA1"/>
    <property type="match status" value="1"/>
</dbReference>
<accession>A0A1E3Q8P4</accession>
<dbReference type="Proteomes" id="UP000094385">
    <property type="component" value="Unassembled WGS sequence"/>
</dbReference>
<dbReference type="GO" id="GO:0000324">
    <property type="term" value="C:fungal-type vacuole"/>
    <property type="evidence" value="ECO:0007669"/>
    <property type="project" value="TreeGrafter"/>
</dbReference>
<feature type="non-terminal residue" evidence="10">
    <location>
        <position position="1"/>
    </location>
</feature>
<proteinExistence type="inferred from homology"/>
<dbReference type="STRING" id="675824.A0A1E3Q8P4"/>
<evidence type="ECO:0000256" key="5">
    <source>
        <dbReference type="ARBA" id="ARBA00023055"/>
    </source>
</evidence>
<dbReference type="EMBL" id="KV454292">
    <property type="protein sequence ID" value="ODQ74036.1"/>
    <property type="molecule type" value="Genomic_DNA"/>
</dbReference>